<feature type="transmembrane region" description="Helical" evidence="8">
    <location>
        <begin position="243"/>
        <end position="263"/>
    </location>
</feature>
<feature type="transmembrane region" description="Helical" evidence="8">
    <location>
        <begin position="331"/>
        <end position="349"/>
    </location>
</feature>
<feature type="transmembrane region" description="Helical" evidence="8">
    <location>
        <begin position="191"/>
        <end position="209"/>
    </location>
</feature>
<evidence type="ECO:0000256" key="7">
    <source>
        <dbReference type="PIRSR" id="PIRSR600715-1"/>
    </source>
</evidence>
<feature type="transmembrane region" description="Helical" evidence="8">
    <location>
        <begin position="110"/>
        <end position="127"/>
    </location>
</feature>
<sequence>MSGIFNIRGIWWRHYIPMLILNAALLMPQSRNTFNEMVGRWAYVFSVSFALSFCLTPLVRWLAHKLGILDRPDARKNHQEATPLLGGVAVFCAFLAAIMINGIYSRKLEAILIAAGLLFVIGVVDDFKSIPAGVKLVGQILCAALVISFGIILHVIPDYMGTFSQVGNVALTLFWLIGITNAMNFFDGMDGMAAGLGVIISFFMGVVAFQTYQPFLGWVSVAMMGSCIGFLPYNFLKKGRATIFLGDAGSTVVGFILASVAVYGEWAEGNPVVALASPLLIFWVLIFDMVHITVDRILTGKVGNFRQWIDYVGKDHLHHRLAVVLGGQKRSVFFIYLMSICLGTSAVVLRNARSVDAFLLLVQAIVLVVLITILERRGRMMASNCDPFHPD</sequence>
<evidence type="ECO:0000256" key="3">
    <source>
        <dbReference type="ARBA" id="ARBA00022679"/>
    </source>
</evidence>
<keyword evidence="7" id="KW-0479">Metal-binding</keyword>
<feature type="transmembrane region" description="Helical" evidence="8">
    <location>
        <begin position="41"/>
        <end position="63"/>
    </location>
</feature>
<feature type="transmembrane region" description="Helical" evidence="8">
    <location>
        <begin position="355"/>
        <end position="374"/>
    </location>
</feature>
<comment type="subcellular location">
    <subcellularLocation>
        <location evidence="1">Cell membrane</location>
        <topology evidence="1">Multi-pass membrane protein</topology>
    </subcellularLocation>
</comment>
<feature type="transmembrane region" description="Helical" evidence="8">
    <location>
        <begin position="84"/>
        <end position="104"/>
    </location>
</feature>
<dbReference type="InterPro" id="IPR000715">
    <property type="entry name" value="Glycosyl_transferase_4"/>
</dbReference>
<keyword evidence="3 9" id="KW-0808">Transferase</keyword>
<dbReference type="GO" id="GO:0071555">
    <property type="term" value="P:cell wall organization"/>
    <property type="evidence" value="ECO:0007669"/>
    <property type="project" value="TreeGrafter"/>
</dbReference>
<comment type="cofactor">
    <cofactor evidence="7">
        <name>Mg(2+)</name>
        <dbReference type="ChEBI" id="CHEBI:18420"/>
    </cofactor>
</comment>
<evidence type="ECO:0000313" key="10">
    <source>
        <dbReference type="Proteomes" id="UP000603434"/>
    </source>
</evidence>
<comment type="caution">
    <text evidence="9">The sequence shown here is derived from an EMBL/GenBank/DDBJ whole genome shotgun (WGS) entry which is preliminary data.</text>
</comment>
<reference evidence="9 10" key="1">
    <citation type="submission" date="2020-08" db="EMBL/GenBank/DDBJ databases">
        <title>Bridging the membrane lipid divide: bacteria of the FCB group superphylum have the potential to synthesize archaeal ether lipids.</title>
        <authorList>
            <person name="Villanueva L."/>
            <person name="Von Meijenfeldt F.A.B."/>
            <person name="Westbye A.B."/>
            <person name="Yadav S."/>
            <person name="Hopmans E.C."/>
            <person name="Dutilh B.E."/>
            <person name="Sinninghe Damste J.S."/>
        </authorList>
    </citation>
    <scope>NUCLEOTIDE SEQUENCE [LARGE SCALE GENOMIC DNA]</scope>
    <source>
        <strain evidence="9">NIOZ-UU30</strain>
    </source>
</reference>
<feature type="transmembrane region" description="Helical" evidence="8">
    <location>
        <begin position="215"/>
        <end position="236"/>
    </location>
</feature>
<dbReference type="PANTHER" id="PTHR22926:SF3">
    <property type="entry name" value="UNDECAPRENYL-PHOSPHATE ALPHA-N-ACETYLGLUCOSAMINYL 1-PHOSPHATE TRANSFERASE"/>
    <property type="match status" value="1"/>
</dbReference>
<dbReference type="GO" id="GO:0005886">
    <property type="term" value="C:plasma membrane"/>
    <property type="evidence" value="ECO:0007669"/>
    <property type="project" value="UniProtKB-SubCell"/>
</dbReference>
<evidence type="ECO:0000256" key="6">
    <source>
        <dbReference type="ARBA" id="ARBA00023136"/>
    </source>
</evidence>
<feature type="transmembrane region" description="Helical" evidence="8">
    <location>
        <begin position="136"/>
        <end position="156"/>
    </location>
</feature>
<keyword evidence="7" id="KW-0460">Magnesium</keyword>
<keyword evidence="6 8" id="KW-0472">Membrane</keyword>
<protein>
    <submittedName>
        <fullName evidence="9">Undecaprenyl/decaprenyl-phosphate alpha-N-acetylglucosaminyl 1-phosphate transferase</fullName>
    </submittedName>
</protein>
<keyword evidence="2" id="KW-1003">Cell membrane</keyword>
<evidence type="ECO:0000256" key="8">
    <source>
        <dbReference type="SAM" id="Phobius"/>
    </source>
</evidence>
<evidence type="ECO:0000313" key="9">
    <source>
        <dbReference type="EMBL" id="MBC8362833.1"/>
    </source>
</evidence>
<gene>
    <name evidence="9" type="ORF">H8E23_15720</name>
</gene>
<name>A0A8J6NXY4_9BACT</name>
<evidence type="ECO:0000256" key="1">
    <source>
        <dbReference type="ARBA" id="ARBA00004651"/>
    </source>
</evidence>
<dbReference type="CDD" id="cd06853">
    <property type="entry name" value="GT_WecA_like"/>
    <property type="match status" value="1"/>
</dbReference>
<dbReference type="Proteomes" id="UP000603434">
    <property type="component" value="Unassembled WGS sequence"/>
</dbReference>
<organism evidence="9 10">
    <name type="scientific">Candidatus Desulfatibia profunda</name>
    <dbReference type="NCBI Taxonomy" id="2841695"/>
    <lineage>
        <taxon>Bacteria</taxon>
        <taxon>Pseudomonadati</taxon>
        <taxon>Thermodesulfobacteriota</taxon>
        <taxon>Desulfobacteria</taxon>
        <taxon>Desulfobacterales</taxon>
        <taxon>Desulfobacterales incertae sedis</taxon>
        <taxon>Candidatus Desulfatibia</taxon>
    </lineage>
</organism>
<dbReference type="GO" id="GO:0044038">
    <property type="term" value="P:cell wall macromolecule biosynthetic process"/>
    <property type="evidence" value="ECO:0007669"/>
    <property type="project" value="TreeGrafter"/>
</dbReference>
<evidence type="ECO:0000256" key="5">
    <source>
        <dbReference type="ARBA" id="ARBA00022989"/>
    </source>
</evidence>
<dbReference type="AlphaFoldDB" id="A0A8J6NXY4"/>
<feature type="binding site" evidence="7">
    <location>
        <position position="247"/>
    </location>
    <ligand>
        <name>Mg(2+)</name>
        <dbReference type="ChEBI" id="CHEBI:18420"/>
    </ligand>
</feature>
<evidence type="ECO:0000256" key="4">
    <source>
        <dbReference type="ARBA" id="ARBA00022692"/>
    </source>
</evidence>
<dbReference type="GO" id="GO:0046872">
    <property type="term" value="F:metal ion binding"/>
    <property type="evidence" value="ECO:0007669"/>
    <property type="project" value="UniProtKB-KW"/>
</dbReference>
<dbReference type="GO" id="GO:0016780">
    <property type="term" value="F:phosphotransferase activity, for other substituted phosphate groups"/>
    <property type="evidence" value="ECO:0007669"/>
    <property type="project" value="InterPro"/>
</dbReference>
<feature type="binding site" evidence="7">
    <location>
        <position position="184"/>
    </location>
    <ligand>
        <name>Mg(2+)</name>
        <dbReference type="ChEBI" id="CHEBI:18420"/>
    </ligand>
</feature>
<evidence type="ECO:0000256" key="2">
    <source>
        <dbReference type="ARBA" id="ARBA00022475"/>
    </source>
</evidence>
<keyword evidence="5 8" id="KW-1133">Transmembrane helix</keyword>
<accession>A0A8J6NXY4</accession>
<dbReference type="PANTHER" id="PTHR22926">
    <property type="entry name" value="PHOSPHO-N-ACETYLMURAMOYL-PENTAPEPTIDE-TRANSFERASE"/>
    <property type="match status" value="1"/>
</dbReference>
<feature type="transmembrane region" description="Helical" evidence="8">
    <location>
        <begin position="275"/>
        <end position="294"/>
    </location>
</feature>
<proteinExistence type="predicted"/>
<dbReference type="Pfam" id="PF00953">
    <property type="entry name" value="Glycos_transf_4"/>
    <property type="match status" value="1"/>
</dbReference>
<dbReference type="GO" id="GO:0009103">
    <property type="term" value="P:lipopolysaccharide biosynthetic process"/>
    <property type="evidence" value="ECO:0007669"/>
    <property type="project" value="TreeGrafter"/>
</dbReference>
<keyword evidence="4 8" id="KW-0812">Transmembrane</keyword>
<feature type="transmembrane region" description="Helical" evidence="8">
    <location>
        <begin position="162"/>
        <end position="179"/>
    </location>
</feature>
<feature type="transmembrane region" description="Helical" evidence="8">
    <location>
        <begin position="12"/>
        <end position="29"/>
    </location>
</feature>
<dbReference type="EMBL" id="JACNJH010000224">
    <property type="protein sequence ID" value="MBC8362833.1"/>
    <property type="molecule type" value="Genomic_DNA"/>
</dbReference>